<dbReference type="Proteomes" id="UP001155587">
    <property type="component" value="Unassembled WGS sequence"/>
</dbReference>
<evidence type="ECO:0000256" key="4">
    <source>
        <dbReference type="ARBA" id="ARBA00022679"/>
    </source>
</evidence>
<dbReference type="InterPro" id="IPR001451">
    <property type="entry name" value="Hexapep"/>
</dbReference>
<evidence type="ECO:0000256" key="6">
    <source>
        <dbReference type="ARBA" id="ARBA00023315"/>
    </source>
</evidence>
<gene>
    <name evidence="8" type="ORF">MD535_00460</name>
</gene>
<evidence type="ECO:0000256" key="3">
    <source>
        <dbReference type="ARBA" id="ARBA00020291"/>
    </source>
</evidence>
<dbReference type="GO" id="GO:0046677">
    <property type="term" value="P:response to antibiotic"/>
    <property type="evidence" value="ECO:0007669"/>
    <property type="project" value="UniProtKB-KW"/>
</dbReference>
<dbReference type="Pfam" id="PF00132">
    <property type="entry name" value="Hexapep"/>
    <property type="match status" value="1"/>
</dbReference>
<dbReference type="Gene3D" id="2.160.10.10">
    <property type="entry name" value="Hexapeptide repeat proteins"/>
    <property type="match status" value="1"/>
</dbReference>
<comment type="caution">
    <text evidence="8">The sequence shown here is derived from an EMBL/GenBank/DDBJ whole genome shotgun (WGS) entry which is preliminary data.</text>
</comment>
<comment type="catalytic activity">
    <reaction evidence="7">
        <text>chloramphenicol + acetyl-CoA = chloramphenicol 3-acetate + CoA</text>
        <dbReference type="Rhea" id="RHEA:18421"/>
        <dbReference type="ChEBI" id="CHEBI:16730"/>
        <dbReference type="ChEBI" id="CHEBI:17698"/>
        <dbReference type="ChEBI" id="CHEBI:57287"/>
        <dbReference type="ChEBI" id="CHEBI:57288"/>
        <dbReference type="EC" id="2.3.1.28"/>
    </reaction>
</comment>
<dbReference type="PANTHER" id="PTHR43300">
    <property type="entry name" value="ACETYLTRANSFERASE"/>
    <property type="match status" value="1"/>
</dbReference>
<dbReference type="PANTHER" id="PTHR43300:SF12">
    <property type="entry name" value="CHLORAMPHENICOL ACETYLTRANSFERASE"/>
    <property type="match status" value="1"/>
</dbReference>
<proteinExistence type="inferred from homology"/>
<dbReference type="EC" id="2.3.1.28" evidence="2"/>
<evidence type="ECO:0000313" key="8">
    <source>
        <dbReference type="EMBL" id="MCW8344498.1"/>
    </source>
</evidence>
<keyword evidence="6" id="KW-0012">Acyltransferase</keyword>
<protein>
    <recommendedName>
        <fullName evidence="3">Chloramphenicol acetyltransferase</fullName>
        <ecNumber evidence="2">2.3.1.28</ecNumber>
    </recommendedName>
</protein>
<dbReference type="SUPFAM" id="SSF51161">
    <property type="entry name" value="Trimeric LpxA-like enzymes"/>
    <property type="match status" value="1"/>
</dbReference>
<keyword evidence="4" id="KW-0808">Transferase</keyword>
<evidence type="ECO:0000256" key="7">
    <source>
        <dbReference type="ARBA" id="ARBA00047633"/>
    </source>
</evidence>
<organism evidence="8 9">
    <name type="scientific">Vibrio qingdaonensis</name>
    <dbReference type="NCBI Taxonomy" id="2829491"/>
    <lineage>
        <taxon>Bacteria</taxon>
        <taxon>Pseudomonadati</taxon>
        <taxon>Pseudomonadota</taxon>
        <taxon>Gammaproteobacteria</taxon>
        <taxon>Vibrionales</taxon>
        <taxon>Vibrionaceae</taxon>
        <taxon>Vibrio</taxon>
    </lineage>
</organism>
<dbReference type="AlphaFoldDB" id="A0A9X3HUS7"/>
<dbReference type="InterPro" id="IPR011004">
    <property type="entry name" value="Trimer_LpxA-like_sf"/>
</dbReference>
<dbReference type="RefSeq" id="WP_265673238.1">
    <property type="nucleotide sequence ID" value="NZ_JAKRRY010000001.1"/>
</dbReference>
<keyword evidence="5" id="KW-0046">Antibiotic resistance</keyword>
<accession>A0A9X3HUS7</accession>
<reference evidence="8" key="1">
    <citation type="submission" date="2022-02" db="EMBL/GenBank/DDBJ databases">
        <title>Vibrio sp. nov, a new bacterium isolated from seawater.</title>
        <authorList>
            <person name="Yuan Y."/>
        </authorList>
    </citation>
    <scope>NUCLEOTIDE SEQUENCE</scope>
    <source>
        <strain evidence="8">ZSDZ65</strain>
    </source>
</reference>
<evidence type="ECO:0000256" key="2">
    <source>
        <dbReference type="ARBA" id="ARBA00013235"/>
    </source>
</evidence>
<dbReference type="CDD" id="cd03349">
    <property type="entry name" value="LbH_XAT"/>
    <property type="match status" value="1"/>
</dbReference>
<comment type="similarity">
    <text evidence="1">Belongs to the transferase hexapeptide repeat family.</text>
</comment>
<dbReference type="InterPro" id="IPR050179">
    <property type="entry name" value="Trans_hexapeptide_repeat"/>
</dbReference>
<keyword evidence="9" id="KW-1185">Reference proteome</keyword>
<dbReference type="GO" id="GO:0008811">
    <property type="term" value="F:chloramphenicol O-acetyltransferase activity"/>
    <property type="evidence" value="ECO:0007669"/>
    <property type="project" value="UniProtKB-EC"/>
</dbReference>
<name>A0A9X3HUS7_9VIBR</name>
<dbReference type="EMBL" id="JAKRRY010000001">
    <property type="protein sequence ID" value="MCW8344498.1"/>
    <property type="molecule type" value="Genomic_DNA"/>
</dbReference>
<evidence type="ECO:0000256" key="5">
    <source>
        <dbReference type="ARBA" id="ARBA00023251"/>
    </source>
</evidence>
<evidence type="ECO:0000256" key="1">
    <source>
        <dbReference type="ARBA" id="ARBA00007274"/>
    </source>
</evidence>
<evidence type="ECO:0000313" key="9">
    <source>
        <dbReference type="Proteomes" id="UP001155587"/>
    </source>
</evidence>
<sequence>MTNKHWSKFQLLHDVVQNENIQIKGKHSYYSDCWDNGFEESVIRYLHGDAVSKKWDPRWAIDKLYIGDYVCIAAEAIILMGGNHNHRSDWFCLYPFMEDIEQSYQSKGPTTIHDAVWLGMRCMIMPGVTIGEGAIVAANSVVTKDVEPYSVVAGSPAKHVKYRFDSDTVATLLSLNIYSWSEEKFTALRSYLCSSELSQLQQAINDYDLTSSKLIR</sequence>